<evidence type="ECO:0008006" key="2">
    <source>
        <dbReference type="Google" id="ProtNLM"/>
    </source>
</evidence>
<proteinExistence type="predicted"/>
<reference evidence="1" key="1">
    <citation type="journal article" date="2014" name="Front. Microbiol.">
        <title>High frequency of phylogenetically diverse reductive dehalogenase-homologous genes in deep subseafloor sedimentary metagenomes.</title>
        <authorList>
            <person name="Kawai M."/>
            <person name="Futagami T."/>
            <person name="Toyoda A."/>
            <person name="Takaki Y."/>
            <person name="Nishi S."/>
            <person name="Hori S."/>
            <person name="Arai W."/>
            <person name="Tsubouchi T."/>
            <person name="Morono Y."/>
            <person name="Uchiyama I."/>
            <person name="Ito T."/>
            <person name="Fujiyama A."/>
            <person name="Inagaki F."/>
            <person name="Takami H."/>
        </authorList>
    </citation>
    <scope>NUCLEOTIDE SEQUENCE</scope>
    <source>
        <strain evidence="1">Expedition CK06-06</strain>
    </source>
</reference>
<protein>
    <recommendedName>
        <fullName evidence="2">Glucose-6-phosphate dehydrogenase NAD-binding domain-containing protein</fullName>
    </recommendedName>
</protein>
<accession>X1MSJ8</accession>
<comment type="caution">
    <text evidence="1">The sequence shown here is derived from an EMBL/GenBank/DDBJ whole genome shotgun (WGS) entry which is preliminary data.</text>
</comment>
<feature type="non-terminal residue" evidence="1">
    <location>
        <position position="53"/>
    </location>
</feature>
<sequence length="53" mass="5835">MIGESSSLLNLPLHTHILQNQNRKDTGKRRDVSRKIGYGGIIIIFGATGDLTK</sequence>
<dbReference type="AlphaFoldDB" id="X1MSJ8"/>
<name>X1MSJ8_9ZZZZ</name>
<evidence type="ECO:0000313" key="1">
    <source>
        <dbReference type="EMBL" id="GAI34283.1"/>
    </source>
</evidence>
<gene>
    <name evidence="1" type="ORF">S06H3_43751</name>
</gene>
<dbReference type="EMBL" id="BARV01027158">
    <property type="protein sequence ID" value="GAI34283.1"/>
    <property type="molecule type" value="Genomic_DNA"/>
</dbReference>
<organism evidence="1">
    <name type="scientific">marine sediment metagenome</name>
    <dbReference type="NCBI Taxonomy" id="412755"/>
    <lineage>
        <taxon>unclassified sequences</taxon>
        <taxon>metagenomes</taxon>
        <taxon>ecological metagenomes</taxon>
    </lineage>
</organism>